<keyword evidence="2" id="KW-0805">Transcription regulation</keyword>
<evidence type="ECO:0000256" key="3">
    <source>
        <dbReference type="ARBA" id="ARBA00023125"/>
    </source>
</evidence>
<dbReference type="PRINTS" id="PR00039">
    <property type="entry name" value="HTHLYSR"/>
</dbReference>
<dbReference type="SUPFAM" id="SSF46785">
    <property type="entry name" value="Winged helix' DNA-binding domain"/>
    <property type="match status" value="1"/>
</dbReference>
<comment type="similarity">
    <text evidence="1">Belongs to the LysR transcriptional regulatory family.</text>
</comment>
<dbReference type="Gene3D" id="1.10.10.10">
    <property type="entry name" value="Winged helix-like DNA-binding domain superfamily/Winged helix DNA-binding domain"/>
    <property type="match status" value="1"/>
</dbReference>
<dbReference type="Pfam" id="PF03466">
    <property type="entry name" value="LysR_substrate"/>
    <property type="match status" value="1"/>
</dbReference>
<dbReference type="Pfam" id="PF00126">
    <property type="entry name" value="HTH_1"/>
    <property type="match status" value="1"/>
</dbReference>
<dbReference type="GO" id="GO:0003700">
    <property type="term" value="F:DNA-binding transcription factor activity"/>
    <property type="evidence" value="ECO:0007669"/>
    <property type="project" value="InterPro"/>
</dbReference>
<dbReference type="AlphaFoldDB" id="A0A5P3VHT9"/>
<organism evidence="6 7">
    <name type="scientific">Cupriavidus oxalaticus</name>
    <dbReference type="NCBI Taxonomy" id="96344"/>
    <lineage>
        <taxon>Bacteria</taxon>
        <taxon>Pseudomonadati</taxon>
        <taxon>Pseudomonadota</taxon>
        <taxon>Betaproteobacteria</taxon>
        <taxon>Burkholderiales</taxon>
        <taxon>Burkholderiaceae</taxon>
        <taxon>Cupriavidus</taxon>
    </lineage>
</organism>
<reference evidence="6 7" key="1">
    <citation type="submission" date="2018-09" db="EMBL/GenBank/DDBJ databases">
        <title>Complete genome sequence of Cupriavidus oxalaticus T2, a bacterium capable of phenol tolerance and degradation.</title>
        <authorList>
            <person name="Yan J."/>
        </authorList>
    </citation>
    <scope>NUCLEOTIDE SEQUENCE [LARGE SCALE GENOMIC DNA]</scope>
    <source>
        <strain evidence="6 7">T2</strain>
    </source>
</reference>
<dbReference type="SUPFAM" id="SSF53850">
    <property type="entry name" value="Periplasmic binding protein-like II"/>
    <property type="match status" value="1"/>
</dbReference>
<sequence>MPHKLPPLNALRIFEVAARAGSFSAAARELHLTHGAVSRQIEILEQWLGQPLFIRQGQRMVPTVHAQAFGREVSTAFDHLSAASERYGRIATRKVVRVNAPATFAMRWLIPRLDDFRKQQPEVDVRVSTAFSNEAGFNGTFDVAIRRTLERGEQFESVPIFAEYQTVIASPALLAQAPVRDVEDLADGVLLYTETRPGSWESWLQQAGHASLRPVRTLRFDHFFVTLQAVVDSLGLAIGTFPTLAADLDGGRIAAPFAEVRAPGNTYHALVPRDADKPLHLRAFVEWLVQQGEAAAAAGGRKGRRQR</sequence>
<dbReference type="InterPro" id="IPR036388">
    <property type="entry name" value="WH-like_DNA-bd_sf"/>
</dbReference>
<gene>
    <name evidence="6" type="ORF">D2917_15935</name>
</gene>
<dbReference type="GO" id="GO:0043565">
    <property type="term" value="F:sequence-specific DNA binding"/>
    <property type="evidence" value="ECO:0007669"/>
    <property type="project" value="TreeGrafter"/>
</dbReference>
<dbReference type="Proteomes" id="UP000325743">
    <property type="component" value="Chromosome 2"/>
</dbReference>
<dbReference type="Gene3D" id="3.40.190.10">
    <property type="entry name" value="Periplasmic binding protein-like II"/>
    <property type="match status" value="2"/>
</dbReference>
<dbReference type="InterPro" id="IPR000847">
    <property type="entry name" value="LysR_HTH_N"/>
</dbReference>
<accession>A0A5P3VHT9</accession>
<feature type="domain" description="HTH lysR-type" evidence="5">
    <location>
        <begin position="6"/>
        <end position="63"/>
    </location>
</feature>
<name>A0A5P3VHT9_9BURK</name>
<dbReference type="InterPro" id="IPR036390">
    <property type="entry name" value="WH_DNA-bd_sf"/>
</dbReference>
<dbReference type="PANTHER" id="PTHR30537:SF74">
    <property type="entry name" value="HTH-TYPE TRANSCRIPTIONAL REGULATOR TRPI"/>
    <property type="match status" value="1"/>
</dbReference>
<evidence type="ECO:0000259" key="5">
    <source>
        <dbReference type="PROSITE" id="PS50931"/>
    </source>
</evidence>
<evidence type="ECO:0000256" key="2">
    <source>
        <dbReference type="ARBA" id="ARBA00023015"/>
    </source>
</evidence>
<evidence type="ECO:0000313" key="7">
    <source>
        <dbReference type="Proteomes" id="UP000325743"/>
    </source>
</evidence>
<dbReference type="RefSeq" id="WP_151071254.1">
    <property type="nucleotide sequence ID" value="NZ_CP032519.1"/>
</dbReference>
<evidence type="ECO:0000256" key="1">
    <source>
        <dbReference type="ARBA" id="ARBA00009437"/>
    </source>
</evidence>
<protein>
    <submittedName>
        <fullName evidence="6">LysR family transcriptional regulator</fullName>
    </submittedName>
</protein>
<dbReference type="PANTHER" id="PTHR30537">
    <property type="entry name" value="HTH-TYPE TRANSCRIPTIONAL REGULATOR"/>
    <property type="match status" value="1"/>
</dbReference>
<dbReference type="CDD" id="cd08432">
    <property type="entry name" value="PBP2_GcdR_TrpI_HvrB_AmpR_like"/>
    <property type="match status" value="1"/>
</dbReference>
<evidence type="ECO:0000256" key="4">
    <source>
        <dbReference type="ARBA" id="ARBA00023163"/>
    </source>
</evidence>
<dbReference type="GO" id="GO:0006351">
    <property type="term" value="P:DNA-templated transcription"/>
    <property type="evidence" value="ECO:0007669"/>
    <property type="project" value="TreeGrafter"/>
</dbReference>
<proteinExistence type="inferred from homology"/>
<evidence type="ECO:0000313" key="6">
    <source>
        <dbReference type="EMBL" id="QEZ45810.1"/>
    </source>
</evidence>
<dbReference type="InterPro" id="IPR058163">
    <property type="entry name" value="LysR-type_TF_proteobact-type"/>
</dbReference>
<dbReference type="PROSITE" id="PS50931">
    <property type="entry name" value="HTH_LYSR"/>
    <property type="match status" value="1"/>
</dbReference>
<dbReference type="InterPro" id="IPR005119">
    <property type="entry name" value="LysR_subst-bd"/>
</dbReference>
<keyword evidence="3" id="KW-0238">DNA-binding</keyword>
<keyword evidence="4" id="KW-0804">Transcription</keyword>
<dbReference type="EMBL" id="CP032519">
    <property type="protein sequence ID" value="QEZ45810.1"/>
    <property type="molecule type" value="Genomic_DNA"/>
</dbReference>